<dbReference type="PANTHER" id="PTHR35741">
    <property type="entry name" value="FACTOR CWC22-LIKE PROTEIN, PUTATIVE (DUF3245)-RELATED"/>
    <property type="match status" value="1"/>
</dbReference>
<gene>
    <name evidence="2" type="ORF">Cgig2_009866</name>
</gene>
<comment type="caution">
    <text evidence="2">The sequence shown here is derived from an EMBL/GenBank/DDBJ whole genome shotgun (WGS) entry which is preliminary data.</text>
</comment>
<dbReference type="EMBL" id="JAKOGI010000068">
    <property type="protein sequence ID" value="KAJ8445937.1"/>
    <property type="molecule type" value="Genomic_DNA"/>
</dbReference>
<name>A0A9Q1KNP1_9CARY</name>
<dbReference type="AlphaFoldDB" id="A0A9Q1KNP1"/>
<proteinExistence type="predicted"/>
<dbReference type="PANTHER" id="PTHR35741:SF1">
    <property type="entry name" value="FACTOR CWC22-LIKE PROTEIN, PUTATIVE (DUF3245)-RELATED"/>
    <property type="match status" value="1"/>
</dbReference>
<accession>A0A9Q1KNP1</accession>
<feature type="compositionally biased region" description="Polar residues" evidence="1">
    <location>
        <begin position="133"/>
        <end position="149"/>
    </location>
</feature>
<sequence>MQQSMTTFQEQQGRVNDQLRELITGLSRQIMSLKEQPLAPPPKLVTLSKAFKLAQQWVGQMSGDEEKQGKWKWKAVLLVPRKSEIRLLNDDVERRLQKKLGVRRRKSAEDERPKPLTKNETSGNSDDEENLESRTSAFANKRTPPTATQPRKKWKICYSIFSNENLCEKASTSARSPDLTSEVKSLSHQL</sequence>
<evidence type="ECO:0000313" key="2">
    <source>
        <dbReference type="EMBL" id="KAJ8445937.1"/>
    </source>
</evidence>
<dbReference type="Proteomes" id="UP001153076">
    <property type="component" value="Unassembled WGS sequence"/>
</dbReference>
<dbReference type="OrthoDB" id="1908779at2759"/>
<protein>
    <submittedName>
        <fullName evidence="2">Uncharacterized protein</fullName>
    </submittedName>
</protein>
<reference evidence="2" key="1">
    <citation type="submission" date="2022-04" db="EMBL/GenBank/DDBJ databases">
        <title>Carnegiea gigantea Genome sequencing and assembly v2.</title>
        <authorList>
            <person name="Copetti D."/>
            <person name="Sanderson M.J."/>
            <person name="Burquez A."/>
            <person name="Wojciechowski M.F."/>
        </authorList>
    </citation>
    <scope>NUCLEOTIDE SEQUENCE</scope>
    <source>
        <strain evidence="2">SGP5-SGP5p</strain>
        <tissue evidence="2">Aerial part</tissue>
    </source>
</reference>
<keyword evidence="3" id="KW-1185">Reference proteome</keyword>
<feature type="region of interest" description="Disordered" evidence="1">
    <location>
        <begin position="169"/>
        <end position="190"/>
    </location>
</feature>
<evidence type="ECO:0000256" key="1">
    <source>
        <dbReference type="SAM" id="MobiDB-lite"/>
    </source>
</evidence>
<evidence type="ECO:0000313" key="3">
    <source>
        <dbReference type="Proteomes" id="UP001153076"/>
    </source>
</evidence>
<organism evidence="2 3">
    <name type="scientific">Carnegiea gigantea</name>
    <dbReference type="NCBI Taxonomy" id="171969"/>
    <lineage>
        <taxon>Eukaryota</taxon>
        <taxon>Viridiplantae</taxon>
        <taxon>Streptophyta</taxon>
        <taxon>Embryophyta</taxon>
        <taxon>Tracheophyta</taxon>
        <taxon>Spermatophyta</taxon>
        <taxon>Magnoliopsida</taxon>
        <taxon>eudicotyledons</taxon>
        <taxon>Gunneridae</taxon>
        <taxon>Pentapetalae</taxon>
        <taxon>Caryophyllales</taxon>
        <taxon>Cactineae</taxon>
        <taxon>Cactaceae</taxon>
        <taxon>Cactoideae</taxon>
        <taxon>Echinocereeae</taxon>
        <taxon>Carnegiea</taxon>
    </lineage>
</organism>
<feature type="region of interest" description="Disordered" evidence="1">
    <location>
        <begin position="100"/>
        <end position="151"/>
    </location>
</feature>